<keyword evidence="4" id="KW-1185">Reference proteome</keyword>
<dbReference type="EMBL" id="VCLA01000197">
    <property type="protein sequence ID" value="MQT05058.1"/>
    <property type="molecule type" value="Genomic_DNA"/>
</dbReference>
<accession>A0A646KSJ5</accession>
<feature type="domain" description="HTH cro/C1-type" evidence="2">
    <location>
        <begin position="11"/>
        <end position="65"/>
    </location>
</feature>
<dbReference type="SUPFAM" id="SSF47413">
    <property type="entry name" value="lambda repressor-like DNA-binding domains"/>
    <property type="match status" value="1"/>
</dbReference>
<dbReference type="CDD" id="cd00093">
    <property type="entry name" value="HTH_XRE"/>
    <property type="match status" value="1"/>
</dbReference>
<keyword evidence="1" id="KW-0238">DNA-binding</keyword>
<dbReference type="AlphaFoldDB" id="A0A646KSJ5"/>
<evidence type="ECO:0000256" key="1">
    <source>
        <dbReference type="ARBA" id="ARBA00023125"/>
    </source>
</evidence>
<gene>
    <name evidence="3" type="ORF">FF041_34465</name>
</gene>
<reference evidence="3 4" key="1">
    <citation type="submission" date="2019-05" db="EMBL/GenBank/DDBJ databases">
        <title>Comparative genomics and metabolomics analyses of clavulanic acid producing Streptomyces species provides insight into specialized metabolism and evolution of beta-lactam biosynthetic gene clusters.</title>
        <authorList>
            <person name="Moore M.A."/>
            <person name="Cruz-Morales P."/>
            <person name="Barona Gomez F."/>
            <person name="Kapil T."/>
        </authorList>
    </citation>
    <scope>NUCLEOTIDE SEQUENCE [LARGE SCALE GENOMIC DNA]</scope>
    <source>
        <strain evidence="3 4">NRRL 5741</strain>
    </source>
</reference>
<organism evidence="3 4">
    <name type="scientific">Streptomyces jumonjinensis</name>
    <dbReference type="NCBI Taxonomy" id="1945"/>
    <lineage>
        <taxon>Bacteria</taxon>
        <taxon>Bacillati</taxon>
        <taxon>Actinomycetota</taxon>
        <taxon>Actinomycetes</taxon>
        <taxon>Kitasatosporales</taxon>
        <taxon>Streptomycetaceae</taxon>
        <taxon>Streptomyces</taxon>
    </lineage>
</organism>
<name>A0A646KSJ5_STRJU</name>
<evidence type="ECO:0000313" key="4">
    <source>
        <dbReference type="Proteomes" id="UP000419138"/>
    </source>
</evidence>
<dbReference type="GO" id="GO:0003677">
    <property type="term" value="F:DNA binding"/>
    <property type="evidence" value="ECO:0007669"/>
    <property type="project" value="UniProtKB-KW"/>
</dbReference>
<dbReference type="Proteomes" id="UP000419138">
    <property type="component" value="Unassembled WGS sequence"/>
</dbReference>
<dbReference type="Gene3D" id="1.10.260.40">
    <property type="entry name" value="lambda repressor-like DNA-binding domains"/>
    <property type="match status" value="3"/>
</dbReference>
<sequence length="292" mass="30899">MAPRSFDGHRVREVRRAANLTQSALATRMGVADATVAGWETGQSAPDGEKLPALAAVLQRGLDELFPREGLPDLADLRCDAGYSQYETKKLIGTKSAGPVANAERGKRPLSSGFVQPLAEAYGVSAIELLAAQERSFGNDVPAPAPPSPSPGTDLPATLGEKINYLLEHSYPGDQKPPGNAEIAQAVNAYAGATVLSEGDVDDLRSDATETVTPIVREGLADLFGVEDLYFQSDEAVARQVIEGLRFLAAARKGNVLRVGARGLGPEGIPEEVLAFLNQVVEELEEKELPGT</sequence>
<dbReference type="Pfam" id="PF01381">
    <property type="entry name" value="HTH_3"/>
    <property type="match status" value="1"/>
</dbReference>
<dbReference type="SMART" id="SM00530">
    <property type="entry name" value="HTH_XRE"/>
    <property type="match status" value="2"/>
</dbReference>
<dbReference type="InterPro" id="IPR001387">
    <property type="entry name" value="Cro/C1-type_HTH"/>
</dbReference>
<dbReference type="PANTHER" id="PTHR46558:SF11">
    <property type="entry name" value="HTH-TYPE TRANSCRIPTIONAL REGULATOR XRE"/>
    <property type="match status" value="1"/>
</dbReference>
<dbReference type="OrthoDB" id="4292432at2"/>
<dbReference type="RefSeq" id="WP_153526304.1">
    <property type="nucleotide sequence ID" value="NZ_JBEPDZ010000002.1"/>
</dbReference>
<proteinExistence type="predicted"/>
<feature type="domain" description="HTH cro/C1-type" evidence="2">
    <location>
        <begin position="74"/>
        <end position="129"/>
    </location>
</feature>
<comment type="caution">
    <text evidence="3">The sequence shown here is derived from an EMBL/GenBank/DDBJ whole genome shotgun (WGS) entry which is preliminary data.</text>
</comment>
<dbReference type="PROSITE" id="PS50943">
    <property type="entry name" value="HTH_CROC1"/>
    <property type="match status" value="2"/>
</dbReference>
<dbReference type="PANTHER" id="PTHR46558">
    <property type="entry name" value="TRACRIPTIONAL REGULATORY PROTEIN-RELATED-RELATED"/>
    <property type="match status" value="1"/>
</dbReference>
<dbReference type="InterPro" id="IPR010982">
    <property type="entry name" value="Lambda_DNA-bd_dom_sf"/>
</dbReference>
<evidence type="ECO:0000259" key="2">
    <source>
        <dbReference type="PROSITE" id="PS50943"/>
    </source>
</evidence>
<protein>
    <submittedName>
        <fullName evidence="3">Helix-turn-helix domain-containing protein</fullName>
    </submittedName>
</protein>
<evidence type="ECO:0000313" key="3">
    <source>
        <dbReference type="EMBL" id="MQT05058.1"/>
    </source>
</evidence>